<dbReference type="InParanoid" id="A0A066VC09"/>
<keyword evidence="4 5" id="KW-0811">Translocation</keyword>
<feature type="domain" description="Tim10-like" evidence="6">
    <location>
        <begin position="17"/>
        <end position="79"/>
    </location>
</feature>
<dbReference type="GO" id="GO:0015031">
    <property type="term" value="P:protein transport"/>
    <property type="evidence" value="ECO:0007669"/>
    <property type="project" value="UniProtKB-KW"/>
</dbReference>
<evidence type="ECO:0000256" key="5">
    <source>
        <dbReference type="RuleBase" id="RU367043"/>
    </source>
</evidence>
<comment type="domain">
    <text evidence="5">The twin CX3C motif contains 4 conserved Cys residues that form 2 disulfide bonds in the mitochondrial intermembrane space.</text>
</comment>
<dbReference type="SUPFAM" id="SSF144122">
    <property type="entry name" value="Tim10-like"/>
    <property type="match status" value="1"/>
</dbReference>
<protein>
    <recommendedName>
        <fullName evidence="5">Mitochondrial import inner membrane translocase subunit</fullName>
    </recommendedName>
</protein>
<name>A0A066VC09_TILAU</name>
<evidence type="ECO:0000259" key="6">
    <source>
        <dbReference type="Pfam" id="PF02953"/>
    </source>
</evidence>
<reference evidence="7 8" key="1">
    <citation type="submission" date="2014-05" db="EMBL/GenBank/DDBJ databases">
        <title>Draft genome sequence of a rare smut relative, Tilletiaria anomala UBC 951.</title>
        <authorList>
            <consortium name="DOE Joint Genome Institute"/>
            <person name="Toome M."/>
            <person name="Kuo A."/>
            <person name="Henrissat B."/>
            <person name="Lipzen A."/>
            <person name="Tritt A."/>
            <person name="Yoshinaga Y."/>
            <person name="Zane M."/>
            <person name="Barry K."/>
            <person name="Grigoriev I.V."/>
            <person name="Spatafora J.W."/>
            <person name="Aimea M.C."/>
        </authorList>
    </citation>
    <scope>NUCLEOTIDE SEQUENCE [LARGE SCALE GENOMIC DNA]</scope>
    <source>
        <strain evidence="7 8">UBC 951</strain>
    </source>
</reference>
<comment type="subcellular location">
    <subcellularLocation>
        <location evidence="5">Mitochondrion inner membrane</location>
        <topology evidence="5">Peripheral membrane protein</topology>
        <orientation evidence="5">Intermembrane side</orientation>
    </subcellularLocation>
</comment>
<sequence>MSAAGLSEADQKELQSFLDTEQAKARVQNSVHNFTELCWDKCITSSIGARFGRGEEACLSNCVERFLDSSLYIVKQLEQQRHAQ</sequence>
<dbReference type="RefSeq" id="XP_013240495.1">
    <property type="nucleotide sequence ID" value="XM_013385041.1"/>
</dbReference>
<dbReference type="Gene3D" id="1.10.287.810">
    <property type="entry name" value="Mitochondrial import inner membrane translocase subunit tim13 like domains"/>
    <property type="match status" value="1"/>
</dbReference>
<dbReference type="OMA" id="NEICWDK"/>
<keyword evidence="8" id="KW-1185">Reference proteome</keyword>
<evidence type="ECO:0000313" key="8">
    <source>
        <dbReference type="Proteomes" id="UP000027361"/>
    </source>
</evidence>
<accession>A0A066VC09</accession>
<keyword evidence="2 5" id="KW-0999">Mitochondrion inner membrane</keyword>
<organism evidence="7 8">
    <name type="scientific">Tilletiaria anomala (strain ATCC 24038 / CBS 436.72 / UBC 951)</name>
    <dbReference type="NCBI Taxonomy" id="1037660"/>
    <lineage>
        <taxon>Eukaryota</taxon>
        <taxon>Fungi</taxon>
        <taxon>Dikarya</taxon>
        <taxon>Basidiomycota</taxon>
        <taxon>Ustilaginomycotina</taxon>
        <taxon>Exobasidiomycetes</taxon>
        <taxon>Georgefischeriales</taxon>
        <taxon>Tilletiariaceae</taxon>
        <taxon>Tilletiaria</taxon>
    </lineage>
</organism>
<dbReference type="GO" id="GO:0005743">
    <property type="term" value="C:mitochondrial inner membrane"/>
    <property type="evidence" value="ECO:0007669"/>
    <property type="project" value="UniProtKB-SubCell"/>
</dbReference>
<dbReference type="EMBL" id="JMSN01000130">
    <property type="protein sequence ID" value="KDN37813.1"/>
    <property type="molecule type" value="Genomic_DNA"/>
</dbReference>
<keyword evidence="2 5" id="KW-0472">Membrane</keyword>
<dbReference type="Pfam" id="PF02953">
    <property type="entry name" value="zf-Tim10_DDP"/>
    <property type="match status" value="1"/>
</dbReference>
<evidence type="ECO:0000256" key="4">
    <source>
        <dbReference type="ARBA" id="ARBA00023010"/>
    </source>
</evidence>
<dbReference type="AlphaFoldDB" id="A0A066VC09"/>
<keyword evidence="5" id="KW-0813">Transport</keyword>
<evidence type="ECO:0000256" key="2">
    <source>
        <dbReference type="ARBA" id="ARBA00022792"/>
    </source>
</evidence>
<dbReference type="HOGENOM" id="CLU_141397_1_0_1"/>
<comment type="function">
    <text evidence="5">Mitochondrial intermembrane chaperone that participates in the import and insertion of some multi-pass transmembrane proteins into the mitochondrial inner membrane. Also required for the transfer of beta-barrel precursors from the TOM complex to the sorting and assembly machinery (SAM complex) of the outer membrane. Acts as a chaperone-like protein that protects the hydrophobic precursors from aggregation and guide them through the mitochondrial intermembrane space.</text>
</comment>
<evidence type="ECO:0000256" key="1">
    <source>
        <dbReference type="ARBA" id="ARBA00006720"/>
    </source>
</evidence>
<gene>
    <name evidence="7" type="ORF">K437DRAFT_270759</name>
</gene>
<keyword evidence="5" id="KW-0143">Chaperone</keyword>
<dbReference type="Proteomes" id="UP000027361">
    <property type="component" value="Unassembled WGS sequence"/>
</dbReference>
<proteinExistence type="inferred from homology"/>
<keyword evidence="3 5" id="KW-0653">Protein transport</keyword>
<comment type="similarity">
    <text evidence="1 5">Belongs to the small Tim family.</text>
</comment>
<dbReference type="InterPro" id="IPR035427">
    <property type="entry name" value="Tim10-like_dom_sf"/>
</dbReference>
<dbReference type="OrthoDB" id="344165at2759"/>
<comment type="caution">
    <text evidence="7">The sequence shown here is derived from an EMBL/GenBank/DDBJ whole genome shotgun (WGS) entry which is preliminary data.</text>
</comment>
<dbReference type="InterPro" id="IPR004217">
    <property type="entry name" value="Tim10-like"/>
</dbReference>
<keyword evidence="5" id="KW-1015">Disulfide bond</keyword>
<dbReference type="STRING" id="1037660.A0A066VC09"/>
<dbReference type="FunCoup" id="A0A066VC09">
    <property type="interactions" value="125"/>
</dbReference>
<evidence type="ECO:0000256" key="3">
    <source>
        <dbReference type="ARBA" id="ARBA00022927"/>
    </source>
</evidence>
<evidence type="ECO:0000313" key="7">
    <source>
        <dbReference type="EMBL" id="KDN37813.1"/>
    </source>
</evidence>
<dbReference type="GeneID" id="25266203"/>
<keyword evidence="5" id="KW-0496">Mitochondrion</keyword>
<comment type="subunit">
    <text evidence="5">Heterohexamer.</text>
</comment>